<accession>A0A336MNB1</accession>
<sequence>MTSTTTKTLKQIQHDNSVDIPIPSQRKDVKEVVAQWRVPIRGKLYQIEFEHGTTSGKRVIWIDGKEILRRDWMFKLVGEDVFYVDEGKRCIIRVDPLPGFKYNYLLFVDGKSYEQYTESLSKALKTWEITLNGKSYRIVLEKDTLNVYLNGFLRHETAEFIDGGTETEFEQDAHVFKLTATTSGTKRGIVYTLTVDGTEVPLISDLNMNDKK</sequence>
<gene>
    <name evidence="1" type="primary">CSON003247</name>
</gene>
<dbReference type="PANTHER" id="PTHR13088:SF3">
    <property type="entry name" value="FAS APOPTOTIC INHIBITORY MOLECULE 1"/>
    <property type="match status" value="1"/>
</dbReference>
<dbReference type="PANTHER" id="PTHR13088">
    <property type="entry name" value="FAS APOPTOTIC INHIBITORY MOLECULE FAIM"/>
    <property type="match status" value="1"/>
</dbReference>
<organism evidence="1">
    <name type="scientific">Culicoides sonorensis</name>
    <name type="common">Biting midge</name>
    <dbReference type="NCBI Taxonomy" id="179676"/>
    <lineage>
        <taxon>Eukaryota</taxon>
        <taxon>Metazoa</taxon>
        <taxon>Ecdysozoa</taxon>
        <taxon>Arthropoda</taxon>
        <taxon>Hexapoda</taxon>
        <taxon>Insecta</taxon>
        <taxon>Pterygota</taxon>
        <taxon>Neoptera</taxon>
        <taxon>Endopterygota</taxon>
        <taxon>Diptera</taxon>
        <taxon>Nematocera</taxon>
        <taxon>Chironomoidea</taxon>
        <taxon>Ceratopogonidae</taxon>
        <taxon>Ceratopogoninae</taxon>
        <taxon>Culicoides</taxon>
        <taxon>Monoculicoides</taxon>
    </lineage>
</organism>
<dbReference type="OMA" id="VDDRAKT"/>
<dbReference type="Pfam" id="PF06905">
    <property type="entry name" value="FAIM1"/>
    <property type="match status" value="1"/>
</dbReference>
<proteinExistence type="predicted"/>
<dbReference type="EMBL" id="UFQT01001583">
    <property type="protein sequence ID" value="SSX31061.1"/>
    <property type="molecule type" value="Genomic_DNA"/>
</dbReference>
<name>A0A336MNB1_CULSO</name>
<dbReference type="FunFam" id="2.40.128.180:FF:000001">
    <property type="entry name" value="Fas apoptotic inhibitory molecule 1"/>
    <property type="match status" value="1"/>
</dbReference>
<dbReference type="VEuPathDB" id="VectorBase:CSON003247"/>
<protein>
    <submittedName>
        <fullName evidence="1">CSON003247 protein</fullName>
    </submittedName>
</protein>
<dbReference type="AlphaFoldDB" id="A0A336MNB1"/>
<dbReference type="InterPro" id="IPR010695">
    <property type="entry name" value="FAIM1"/>
</dbReference>
<evidence type="ECO:0000313" key="1">
    <source>
        <dbReference type="EMBL" id="SSX31061.1"/>
    </source>
</evidence>
<dbReference type="GO" id="GO:1902042">
    <property type="term" value="P:negative regulation of extrinsic apoptotic signaling pathway via death domain receptors"/>
    <property type="evidence" value="ECO:0007669"/>
    <property type="project" value="TreeGrafter"/>
</dbReference>
<dbReference type="Gene3D" id="2.40.128.180">
    <property type="match status" value="2"/>
</dbReference>
<dbReference type="InterPro" id="IPR038513">
    <property type="entry name" value="FAIM1_dom_sf"/>
</dbReference>
<reference evidence="1" key="1">
    <citation type="submission" date="2018-07" db="EMBL/GenBank/DDBJ databases">
        <authorList>
            <person name="Quirk P.G."/>
            <person name="Krulwich T.A."/>
        </authorList>
    </citation>
    <scope>NUCLEOTIDE SEQUENCE</scope>
</reference>